<dbReference type="AlphaFoldDB" id="A0AAD1YYV4"/>
<organism evidence="1 2">
    <name type="scientific">Fraxinus pennsylvanica</name>
    <dbReference type="NCBI Taxonomy" id="56036"/>
    <lineage>
        <taxon>Eukaryota</taxon>
        <taxon>Viridiplantae</taxon>
        <taxon>Streptophyta</taxon>
        <taxon>Embryophyta</taxon>
        <taxon>Tracheophyta</taxon>
        <taxon>Spermatophyta</taxon>
        <taxon>Magnoliopsida</taxon>
        <taxon>eudicotyledons</taxon>
        <taxon>Gunneridae</taxon>
        <taxon>Pentapetalae</taxon>
        <taxon>asterids</taxon>
        <taxon>lamiids</taxon>
        <taxon>Lamiales</taxon>
        <taxon>Oleaceae</taxon>
        <taxon>Oleeae</taxon>
        <taxon>Fraxinus</taxon>
    </lineage>
</organism>
<dbReference type="Proteomes" id="UP000834106">
    <property type="component" value="Chromosome 3"/>
</dbReference>
<dbReference type="Pfam" id="PF03069">
    <property type="entry name" value="FmdA_AmdA"/>
    <property type="match status" value="2"/>
</dbReference>
<dbReference type="InterPro" id="IPR004304">
    <property type="entry name" value="FmdA_AmdA"/>
</dbReference>
<reference evidence="1" key="1">
    <citation type="submission" date="2023-05" db="EMBL/GenBank/DDBJ databases">
        <authorList>
            <person name="Huff M."/>
        </authorList>
    </citation>
    <scope>NUCLEOTIDE SEQUENCE</scope>
</reference>
<dbReference type="EMBL" id="OU503038">
    <property type="protein sequence ID" value="CAI9758496.1"/>
    <property type="molecule type" value="Genomic_DNA"/>
</dbReference>
<evidence type="ECO:0000313" key="1">
    <source>
        <dbReference type="EMBL" id="CAI9758496.1"/>
    </source>
</evidence>
<name>A0AAD1YYV4_9LAMI</name>
<protein>
    <submittedName>
        <fullName evidence="1">Uncharacterized protein</fullName>
    </submittedName>
</protein>
<evidence type="ECO:0000313" key="2">
    <source>
        <dbReference type="Proteomes" id="UP000834106"/>
    </source>
</evidence>
<dbReference type="GO" id="GO:0016811">
    <property type="term" value="F:hydrolase activity, acting on carbon-nitrogen (but not peptide) bonds, in linear amides"/>
    <property type="evidence" value="ECO:0007669"/>
    <property type="project" value="InterPro"/>
</dbReference>
<proteinExistence type="predicted"/>
<gene>
    <name evidence="1" type="ORF">FPE_LOCUS5926</name>
</gene>
<keyword evidence="2" id="KW-1185">Reference proteome</keyword>
<dbReference type="PANTHER" id="PTHR31891:SF1">
    <property type="entry name" value="FORMAMIDASE C869.04-RELATED"/>
    <property type="match status" value="1"/>
</dbReference>
<sequence>MGPTPLHVNPIFEIGPVELRFSEWLVFEGIRVDESGRQHFLDAIVAYECAMLNAIDYLSRFGTRKNRGEIYPSKSPFYDLQNFVNNLSANGGYQVCLLLSCCPCEGRISRIVDSPNAVATLAIPSSIFDQDIRPKTKQGAYWTLTFEEP</sequence>
<accession>A0AAD1YYV4</accession>
<dbReference type="PANTHER" id="PTHR31891">
    <property type="entry name" value="FORMAMIDASE C869.04-RELATED"/>
    <property type="match status" value="1"/>
</dbReference>